<dbReference type="AlphaFoldDB" id="A0A8H7VMG9"/>
<keyword evidence="6 7" id="KW-0496">Mitochondrion</keyword>
<accession>A0A8H7VMG9</accession>
<keyword evidence="11" id="KW-1185">Reference proteome</keyword>
<dbReference type="InterPro" id="IPR003594">
    <property type="entry name" value="HATPase_dom"/>
</dbReference>
<evidence type="ECO:0000256" key="5">
    <source>
        <dbReference type="ARBA" id="ARBA00022840"/>
    </source>
</evidence>
<evidence type="ECO:0000256" key="4">
    <source>
        <dbReference type="ARBA" id="ARBA00022777"/>
    </source>
</evidence>
<dbReference type="InterPro" id="IPR039028">
    <property type="entry name" value="BCKD/PDK"/>
</dbReference>
<keyword evidence="4 7" id="KW-0418">Kinase</keyword>
<evidence type="ECO:0000313" key="11">
    <source>
        <dbReference type="Proteomes" id="UP000646827"/>
    </source>
</evidence>
<evidence type="ECO:0000256" key="3">
    <source>
        <dbReference type="ARBA" id="ARBA00022741"/>
    </source>
</evidence>
<dbReference type="Pfam" id="PF10436">
    <property type="entry name" value="BCDHK_Adom3"/>
    <property type="match status" value="1"/>
</dbReference>
<gene>
    <name evidence="10" type="ORF">INT45_009157</name>
</gene>
<comment type="similarity">
    <text evidence="1 7">Belongs to the PDK/BCKDK protein kinase family.</text>
</comment>
<dbReference type="SUPFAM" id="SSF69012">
    <property type="entry name" value="alpha-ketoacid dehydrogenase kinase, N-terminal domain"/>
    <property type="match status" value="1"/>
</dbReference>
<evidence type="ECO:0000256" key="7">
    <source>
        <dbReference type="RuleBase" id="RU366032"/>
    </source>
</evidence>
<dbReference type="Gene3D" id="1.20.140.20">
    <property type="entry name" value="Alpha-ketoacid/pyruvate dehydrogenase kinase, N-terminal domain"/>
    <property type="match status" value="1"/>
</dbReference>
<dbReference type="SUPFAM" id="SSF55874">
    <property type="entry name" value="ATPase domain of HSP90 chaperone/DNA topoisomerase II/histidine kinase"/>
    <property type="match status" value="1"/>
</dbReference>
<dbReference type="PANTHER" id="PTHR11947">
    <property type="entry name" value="PYRUVATE DEHYDROGENASE KINASE"/>
    <property type="match status" value="1"/>
</dbReference>
<feature type="domain" description="Histidine kinase/HSP90-like ATPase" evidence="8">
    <location>
        <begin position="314"/>
        <end position="443"/>
    </location>
</feature>
<feature type="domain" description="Branched-chain alpha-ketoacid dehydrogenase kinase/Pyruvate dehydrogenase kinase N-terminal" evidence="9">
    <location>
        <begin position="85"/>
        <end position="231"/>
    </location>
</feature>
<dbReference type="GO" id="GO:0005759">
    <property type="term" value="C:mitochondrial matrix"/>
    <property type="evidence" value="ECO:0007669"/>
    <property type="project" value="UniProtKB-SubCell"/>
</dbReference>
<proteinExistence type="inferred from homology"/>
<dbReference type="PANTHER" id="PTHR11947:SF25">
    <property type="entry name" value="[PYRUVATE DEHYDROGENASE (ACETYL-TRANSFERRING)] KINASE 2, MITOCHONDRIAL"/>
    <property type="match status" value="1"/>
</dbReference>
<dbReference type="Gene3D" id="3.30.565.10">
    <property type="entry name" value="Histidine kinase-like ATPase, C-terminal domain"/>
    <property type="match status" value="1"/>
</dbReference>
<evidence type="ECO:0000256" key="6">
    <source>
        <dbReference type="ARBA" id="ARBA00023128"/>
    </source>
</evidence>
<keyword evidence="3 7" id="KW-0547">Nucleotide-binding</keyword>
<dbReference type="InterPro" id="IPR018955">
    <property type="entry name" value="BCDHK/PDK_N"/>
</dbReference>
<dbReference type="EC" id="2.7.11.-" evidence="7"/>
<comment type="subcellular location">
    <subcellularLocation>
        <location evidence="7">Mitochondrion matrix</location>
    </subcellularLocation>
</comment>
<evidence type="ECO:0000256" key="1">
    <source>
        <dbReference type="ARBA" id="ARBA00006155"/>
    </source>
</evidence>
<dbReference type="InterPro" id="IPR036784">
    <property type="entry name" value="AK/P_DHK_N_sf"/>
</dbReference>
<evidence type="ECO:0000256" key="2">
    <source>
        <dbReference type="ARBA" id="ARBA00022679"/>
    </source>
</evidence>
<dbReference type="OrthoDB" id="407390at2759"/>
<evidence type="ECO:0000313" key="10">
    <source>
        <dbReference type="EMBL" id="KAG2228111.1"/>
    </source>
</evidence>
<dbReference type="GO" id="GO:0005524">
    <property type="term" value="F:ATP binding"/>
    <property type="evidence" value="ECO:0007669"/>
    <property type="project" value="UniProtKB-UniRule"/>
</dbReference>
<name>A0A8H7VMG9_9FUNG</name>
<dbReference type="Pfam" id="PF02518">
    <property type="entry name" value="HATPase_c"/>
    <property type="match status" value="1"/>
</dbReference>
<protein>
    <recommendedName>
        <fullName evidence="7">Protein-serine/threonine kinase</fullName>
        <ecNumber evidence="7">2.7.11.-</ecNumber>
    </recommendedName>
</protein>
<keyword evidence="2 7" id="KW-0808">Transferase</keyword>
<comment type="caution">
    <text evidence="10">The sequence shown here is derived from an EMBL/GenBank/DDBJ whole genome shotgun (WGS) entry which is preliminary data.</text>
</comment>
<dbReference type="EMBL" id="JAEPRB010000002">
    <property type="protein sequence ID" value="KAG2228111.1"/>
    <property type="molecule type" value="Genomic_DNA"/>
</dbReference>
<organism evidence="10 11">
    <name type="scientific">Circinella minor</name>
    <dbReference type="NCBI Taxonomy" id="1195481"/>
    <lineage>
        <taxon>Eukaryota</taxon>
        <taxon>Fungi</taxon>
        <taxon>Fungi incertae sedis</taxon>
        <taxon>Mucoromycota</taxon>
        <taxon>Mucoromycotina</taxon>
        <taxon>Mucoromycetes</taxon>
        <taxon>Mucorales</taxon>
        <taxon>Lichtheimiaceae</taxon>
        <taxon>Circinella</taxon>
    </lineage>
</organism>
<sequence length="476" mass="54212">MHMHSIRFSKVRHFSSHARVTQQASHILKEATTHAPSPVVSCTVFPLTSNSTSTATPGSVINADSNLHFYRNKLLDEYVQKDTTPITLRQLLFYERQLNTDRLLKSANYVRQELPVRISHRIREFQNLPFIVGTNPHIQSVYDIYWQAFERLRKVPPIRTLEDNDNFCIKLIESLESHMVAIPNLVLGISECEQHIDSDRIDRFMHATLRSRVSRRVLAEQHLALSQQLKRILSSSTTTTTISSPLTTSSYDHPKALTMSRNKISHDTVFSSCSARDTVSQCVKLARAHSTADNVQSPDVMIDGQDATFTYIFDHIEYVIYQLLSNSFRHTIATHPQNNLPPIKVTICSNDADVFFRISDQGGGMSASIYNQLWSYGQRPHARFGNFRNVSQLAARITEHDQVTVPLGIGLPMSRVYTEYWGGDINIVTMDGWGTDAYVRIPKFGTQLENLDFVSVSEEEGREDEGWPMSHRRFVV</sequence>
<reference evidence="10 11" key="1">
    <citation type="submission" date="2020-12" db="EMBL/GenBank/DDBJ databases">
        <title>Metabolic potential, ecology and presence of endohyphal bacteria is reflected in genomic diversity of Mucoromycotina.</title>
        <authorList>
            <person name="Muszewska A."/>
            <person name="Okrasinska A."/>
            <person name="Steczkiewicz K."/>
            <person name="Drgas O."/>
            <person name="Orlowska M."/>
            <person name="Perlinska-Lenart U."/>
            <person name="Aleksandrzak-Piekarczyk T."/>
            <person name="Szatraj K."/>
            <person name="Zielenkiewicz U."/>
            <person name="Pilsyk S."/>
            <person name="Malc E."/>
            <person name="Mieczkowski P."/>
            <person name="Kruszewska J.S."/>
            <person name="Biernat P."/>
            <person name="Pawlowska J."/>
        </authorList>
    </citation>
    <scope>NUCLEOTIDE SEQUENCE [LARGE SCALE GENOMIC DNA]</scope>
    <source>
        <strain evidence="10 11">CBS 142.35</strain>
    </source>
</reference>
<dbReference type="GO" id="GO:0004740">
    <property type="term" value="F:pyruvate dehydrogenase (acetyl-transferring) kinase activity"/>
    <property type="evidence" value="ECO:0007669"/>
    <property type="project" value="TreeGrafter"/>
</dbReference>
<evidence type="ECO:0000259" key="9">
    <source>
        <dbReference type="Pfam" id="PF10436"/>
    </source>
</evidence>
<keyword evidence="5 7" id="KW-0067">ATP-binding</keyword>
<evidence type="ECO:0000259" key="8">
    <source>
        <dbReference type="Pfam" id="PF02518"/>
    </source>
</evidence>
<dbReference type="Proteomes" id="UP000646827">
    <property type="component" value="Unassembled WGS sequence"/>
</dbReference>
<dbReference type="GO" id="GO:0010906">
    <property type="term" value="P:regulation of glucose metabolic process"/>
    <property type="evidence" value="ECO:0007669"/>
    <property type="project" value="TreeGrafter"/>
</dbReference>
<dbReference type="InterPro" id="IPR036890">
    <property type="entry name" value="HATPase_C_sf"/>
</dbReference>